<dbReference type="RefSeq" id="WP_036927695.1">
    <property type="nucleotide sequence ID" value="NZ_JRPQ01000100.1"/>
</dbReference>
<dbReference type="InterPro" id="IPR003018">
    <property type="entry name" value="GAF"/>
</dbReference>
<organism evidence="3 4">
    <name type="scientific">Hoylesella timonensis S9-PR14</name>
    <dbReference type="NCBI Taxonomy" id="1401062"/>
    <lineage>
        <taxon>Bacteria</taxon>
        <taxon>Pseudomonadati</taxon>
        <taxon>Bacteroidota</taxon>
        <taxon>Bacteroidia</taxon>
        <taxon>Bacteroidales</taxon>
        <taxon>Prevotellaceae</taxon>
        <taxon>Hoylesella</taxon>
    </lineage>
</organism>
<dbReference type="FunFam" id="3.30.450.40:FF:000008">
    <property type="entry name" value="GAF domain-containing proteins"/>
    <property type="match status" value="1"/>
</dbReference>
<evidence type="ECO:0000259" key="2">
    <source>
        <dbReference type="Pfam" id="PF13185"/>
    </source>
</evidence>
<reference evidence="3 4" key="1">
    <citation type="submission" date="2014-07" db="EMBL/GenBank/DDBJ databases">
        <authorList>
            <person name="McCorrison J."/>
            <person name="Sanka R."/>
            <person name="Torralba M."/>
            <person name="Gillis M."/>
            <person name="Haft D.H."/>
            <person name="Methe B."/>
            <person name="Sutton G."/>
            <person name="Nelson K.E."/>
        </authorList>
    </citation>
    <scope>NUCLEOTIDE SEQUENCE [LARGE SCALE GENOMIC DNA]</scope>
    <source>
        <strain evidence="3 4">S9-PR14</strain>
    </source>
</reference>
<feature type="domain" description="GAF" evidence="2">
    <location>
        <begin position="46"/>
        <end position="150"/>
    </location>
</feature>
<dbReference type="GO" id="GO:0005829">
    <property type="term" value="C:cytosol"/>
    <property type="evidence" value="ECO:0007669"/>
    <property type="project" value="TreeGrafter"/>
</dbReference>
<dbReference type="Pfam" id="PF13185">
    <property type="entry name" value="GAF_2"/>
    <property type="match status" value="1"/>
</dbReference>
<dbReference type="Gene3D" id="3.30.450.40">
    <property type="match status" value="1"/>
</dbReference>
<comment type="caution">
    <text evidence="3">The sequence shown here is derived from an EMBL/GenBank/DDBJ whole genome shotgun (WGS) entry which is preliminary data.</text>
</comment>
<dbReference type="SUPFAM" id="SSF55781">
    <property type="entry name" value="GAF domain-like"/>
    <property type="match status" value="1"/>
</dbReference>
<dbReference type="InterPro" id="IPR051330">
    <property type="entry name" value="Phosphatase_reg/MetRdx"/>
</dbReference>
<evidence type="ECO:0000313" key="4">
    <source>
        <dbReference type="Proteomes" id="UP000029723"/>
    </source>
</evidence>
<name>A0A098YRD8_9BACT</name>
<gene>
    <name evidence="3" type="ORF">HMPREF9304_07230</name>
</gene>
<sequence length="159" mass="17538">MDKQSRYRELLSQIEVFANADDNPISVLSNCAAVMKVVFPKEYFWVGFYIVDGDELILGPFQGAPACTRIKFGLGVCGTAWKEGRSLVVEDVEAFPGHIACSSLSRSEIVVPLFSDGVVIGEIDIDSTELSIFDDVDRKYLEKAAEMIATFMAKLTKVD</sequence>
<dbReference type="AlphaFoldDB" id="A0A098YRD8"/>
<evidence type="ECO:0000313" key="3">
    <source>
        <dbReference type="EMBL" id="KGI21951.1"/>
    </source>
</evidence>
<dbReference type="OrthoDB" id="9796252at2"/>
<proteinExistence type="inferred from homology"/>
<dbReference type="PANTHER" id="PTHR21021:SF15">
    <property type="entry name" value="FREE METHIONINE-R-SULFOXIDE REDUCTASE"/>
    <property type="match status" value="1"/>
</dbReference>
<evidence type="ECO:0000256" key="1">
    <source>
        <dbReference type="ARBA" id="ARBA00038454"/>
    </source>
</evidence>
<dbReference type="PANTHER" id="PTHR21021">
    <property type="entry name" value="GAF/PUTATIVE CYTOSKELETAL PROTEIN"/>
    <property type="match status" value="1"/>
</dbReference>
<protein>
    <submittedName>
        <fullName evidence="3">GAF domain-containing protein</fullName>
    </submittedName>
</protein>
<accession>A0A098YRD8</accession>
<comment type="similarity">
    <text evidence="1">Belongs to the free Met sulfoxide reductase family.</text>
</comment>
<dbReference type="GO" id="GO:0033745">
    <property type="term" value="F:L-methionine-(R)-S-oxide reductase activity"/>
    <property type="evidence" value="ECO:0007669"/>
    <property type="project" value="TreeGrafter"/>
</dbReference>
<dbReference type="EMBL" id="JRPQ01000100">
    <property type="protein sequence ID" value="KGI21951.1"/>
    <property type="molecule type" value="Genomic_DNA"/>
</dbReference>
<dbReference type="Proteomes" id="UP000029723">
    <property type="component" value="Unassembled WGS sequence"/>
</dbReference>
<dbReference type="InterPro" id="IPR029016">
    <property type="entry name" value="GAF-like_dom_sf"/>
</dbReference>